<evidence type="ECO:0000256" key="2">
    <source>
        <dbReference type="ARBA" id="ARBA00023224"/>
    </source>
</evidence>
<dbReference type="PROSITE" id="PS50111">
    <property type="entry name" value="CHEMOTAXIS_TRANSDUC_2"/>
    <property type="match status" value="1"/>
</dbReference>
<dbReference type="AlphaFoldDB" id="A0A0C2K1M1"/>
<keyword evidence="6" id="KW-1133">Transmembrane helix</keyword>
<dbReference type="Gene3D" id="1.10.287.950">
    <property type="entry name" value="Methyl-accepting chemotaxis protein"/>
    <property type="match status" value="1"/>
</dbReference>
<feature type="domain" description="HAMP" evidence="8">
    <location>
        <begin position="146"/>
        <end position="190"/>
    </location>
</feature>
<dbReference type="PANTHER" id="PTHR32089:SF65">
    <property type="entry name" value="CHEMOTAXIS SIGNAL TRANSDUCTION SYSTEM METHYL ACCEPTING SENSORY TRANSDUCER"/>
    <property type="match status" value="1"/>
</dbReference>
<dbReference type="Proteomes" id="UP000031672">
    <property type="component" value="Unassembled WGS sequence"/>
</dbReference>
<dbReference type="PROSITE" id="PS50885">
    <property type="entry name" value="HAMP"/>
    <property type="match status" value="1"/>
</dbReference>
<proteinExistence type="inferred from homology"/>
<keyword evidence="6" id="KW-0812">Transmembrane</keyword>
<protein>
    <submittedName>
        <fullName evidence="9">Chemotaxis protein</fullName>
    </submittedName>
</protein>
<dbReference type="SUPFAM" id="SSF58104">
    <property type="entry name" value="Methyl-accepting chemotaxis protein (MCP) signaling domain"/>
    <property type="match status" value="1"/>
</dbReference>
<feature type="transmembrane region" description="Helical" evidence="6">
    <location>
        <begin position="21"/>
        <end position="40"/>
    </location>
</feature>
<comment type="subcellular location">
    <subcellularLocation>
        <location evidence="1">Membrane</location>
    </subcellularLocation>
</comment>
<keyword evidence="6" id="KW-0472">Membrane</keyword>
<evidence type="ECO:0000259" key="7">
    <source>
        <dbReference type="PROSITE" id="PS50111"/>
    </source>
</evidence>
<accession>A0A0C2P5M9</accession>
<evidence type="ECO:0000256" key="1">
    <source>
        <dbReference type="ARBA" id="ARBA00004370"/>
    </source>
</evidence>
<dbReference type="SMART" id="SM00283">
    <property type="entry name" value="MA"/>
    <property type="match status" value="1"/>
</dbReference>
<organism evidence="9 10">
    <name type="scientific">Vibrio renipiscarius</name>
    <dbReference type="NCBI Taxonomy" id="1461322"/>
    <lineage>
        <taxon>Bacteria</taxon>
        <taxon>Pseudomonadati</taxon>
        <taxon>Pseudomonadota</taxon>
        <taxon>Gammaproteobacteria</taxon>
        <taxon>Vibrionales</taxon>
        <taxon>Vibrionaceae</taxon>
        <taxon>Vibrio</taxon>
    </lineage>
</organism>
<dbReference type="GO" id="GO:0016020">
    <property type="term" value="C:membrane"/>
    <property type="evidence" value="ECO:0007669"/>
    <property type="project" value="UniProtKB-SubCell"/>
</dbReference>
<feature type="compositionally biased region" description="Polar residues" evidence="5">
    <location>
        <begin position="246"/>
        <end position="262"/>
    </location>
</feature>
<dbReference type="Pfam" id="PF00015">
    <property type="entry name" value="MCPsignal"/>
    <property type="match status" value="1"/>
</dbReference>
<dbReference type="PANTHER" id="PTHR32089">
    <property type="entry name" value="METHYL-ACCEPTING CHEMOTAXIS PROTEIN MCPB"/>
    <property type="match status" value="1"/>
</dbReference>
<accession>A0A0C2K1M1</accession>
<comment type="caution">
    <text evidence="9">The sequence shown here is derived from an EMBL/GenBank/DDBJ whole genome shotgun (WGS) entry which is preliminary data.</text>
</comment>
<evidence type="ECO:0000256" key="4">
    <source>
        <dbReference type="PROSITE-ProRule" id="PRU00284"/>
    </source>
</evidence>
<dbReference type="EMBL" id="JTKH01000003">
    <property type="protein sequence ID" value="KII81727.1"/>
    <property type="molecule type" value="Genomic_DNA"/>
</dbReference>
<feature type="domain" description="Methyl-accepting transducer" evidence="7">
    <location>
        <begin position="195"/>
        <end position="431"/>
    </location>
</feature>
<dbReference type="InterPro" id="IPR004089">
    <property type="entry name" value="MCPsignal_dom"/>
</dbReference>
<dbReference type="GO" id="GO:0006935">
    <property type="term" value="P:chemotaxis"/>
    <property type="evidence" value="ECO:0007669"/>
    <property type="project" value="UniProtKB-ARBA"/>
</dbReference>
<feature type="transmembrane region" description="Helical" evidence="6">
    <location>
        <begin position="116"/>
        <end position="136"/>
    </location>
</feature>
<dbReference type="CDD" id="cd11386">
    <property type="entry name" value="MCP_signal"/>
    <property type="match status" value="1"/>
</dbReference>
<dbReference type="OrthoDB" id="6757190at2"/>
<dbReference type="InterPro" id="IPR003660">
    <property type="entry name" value="HAMP_dom"/>
</dbReference>
<evidence type="ECO:0000313" key="9">
    <source>
        <dbReference type="EMBL" id="KII81727.1"/>
    </source>
</evidence>
<feature type="region of interest" description="Disordered" evidence="5">
    <location>
        <begin position="243"/>
        <end position="262"/>
    </location>
</feature>
<comment type="similarity">
    <text evidence="3">Belongs to the methyl-accepting chemotaxis (MCP) protein family.</text>
</comment>
<keyword evidence="2 4" id="KW-0807">Transducer</keyword>
<dbReference type="STRING" id="1461322.OJ16_00535"/>
<reference evidence="9 10" key="1">
    <citation type="submission" date="2014-11" db="EMBL/GenBank/DDBJ databases">
        <title>Draft Genome Sequence of Vibrio piscirenalis strains CECT 8603T and CECT 8604, two marine Gammaproteobacterium isolated from cultured gilthead sea bream (Sparus aurata).</title>
        <authorList>
            <person name="Arahal D.R."/>
            <person name="Rodrigo-Torres L."/>
            <person name="Lucena T."/>
            <person name="Pujalte M.J."/>
        </authorList>
    </citation>
    <scope>NUCLEOTIDE SEQUENCE [LARGE SCALE GENOMIC DNA]</scope>
    <source>
        <strain evidence="9 10">DCR 1-4-2</strain>
    </source>
</reference>
<evidence type="ECO:0000256" key="5">
    <source>
        <dbReference type="SAM" id="MobiDB-lite"/>
    </source>
</evidence>
<keyword evidence="10" id="KW-1185">Reference proteome</keyword>
<dbReference type="GO" id="GO:0007165">
    <property type="term" value="P:signal transduction"/>
    <property type="evidence" value="ECO:0007669"/>
    <property type="project" value="UniProtKB-KW"/>
</dbReference>
<dbReference type="RefSeq" id="WP_040986339.1">
    <property type="nucleotide sequence ID" value="NZ_JTKH01000003.1"/>
</dbReference>
<gene>
    <name evidence="9" type="ORF">OJ16_00535</name>
</gene>
<evidence type="ECO:0000256" key="3">
    <source>
        <dbReference type="ARBA" id="ARBA00029447"/>
    </source>
</evidence>
<sequence length="467" mass="50833">MKEIPFRWIDKYLIHLKLQEKFYLLFLLPILALVILTLVFDSASNAMLNHLYQDELRLLSQLIETGQLSQAQVADMIRGSHTITFGQGEGSIAINGGEFSLIATHDQNIWSSLSTIQITIIVATLLFMALSVYYIMTFIGGAMFTMNKALSTLADGDLTSRMNFFKVRDEFSEIAITIDSLAQREQNMVLSIQASIALMQQISSELNQSTQESAQVSGQQQEHLNSLASATEQMASTIREVATLAHESSSQTDEARSVTQQGQVKVRHTLSSISSLSSEIQSASEAVAELDANAAKIDEVVTAINGISEQTNLLALNAAIEAARAGEQGRGFAVVADEVRALAGRTQQATVEIQSMIEALQRNSQSLTRLMETTVANANSGQTLMSEVNHEIGELADKNQSISDSSTQIATAAEEQGVVADNIAASVEEIRHQSDTVCSMLNDTQLHIEQLRNQSASMEEMLTGIKA</sequence>
<dbReference type="FunFam" id="1.10.287.950:FF:000001">
    <property type="entry name" value="Methyl-accepting chemotaxis sensory transducer"/>
    <property type="match status" value="1"/>
</dbReference>
<name>A0A0C2K1M1_9VIBR</name>
<evidence type="ECO:0000256" key="6">
    <source>
        <dbReference type="SAM" id="Phobius"/>
    </source>
</evidence>
<evidence type="ECO:0000313" key="10">
    <source>
        <dbReference type="Proteomes" id="UP000031672"/>
    </source>
</evidence>
<evidence type="ECO:0000259" key="8">
    <source>
        <dbReference type="PROSITE" id="PS50885"/>
    </source>
</evidence>